<dbReference type="SUPFAM" id="SSF55729">
    <property type="entry name" value="Acyl-CoA N-acyltransferases (Nat)"/>
    <property type="match status" value="1"/>
</dbReference>
<dbReference type="RefSeq" id="WP_171200553.1">
    <property type="nucleotide sequence ID" value="NZ_JABEND010000008.1"/>
</dbReference>
<comment type="caution">
    <text evidence="2">The sequence shown here is derived from an EMBL/GenBank/DDBJ whole genome shotgun (WGS) entry which is preliminary data.</text>
</comment>
<dbReference type="InterPro" id="IPR016181">
    <property type="entry name" value="Acyl_CoA_acyltransferase"/>
</dbReference>
<keyword evidence="3" id="KW-1185">Reference proteome</keyword>
<protein>
    <submittedName>
        <fullName evidence="2">GNAT family N-acetyltransferase</fullName>
    </submittedName>
</protein>
<accession>A0A849ACH2</accession>
<name>A0A849ACH2_9ACTN</name>
<dbReference type="Gene3D" id="3.40.630.30">
    <property type="match status" value="1"/>
</dbReference>
<feature type="domain" description="N-acetyltransferase" evidence="1">
    <location>
        <begin position="20"/>
        <end position="187"/>
    </location>
</feature>
<dbReference type="GO" id="GO:0016747">
    <property type="term" value="F:acyltransferase activity, transferring groups other than amino-acyl groups"/>
    <property type="evidence" value="ECO:0007669"/>
    <property type="project" value="InterPro"/>
</dbReference>
<proteinExistence type="predicted"/>
<keyword evidence="2" id="KW-0808">Transferase</keyword>
<dbReference type="AlphaFoldDB" id="A0A849ACH2"/>
<dbReference type="PROSITE" id="PS51186">
    <property type="entry name" value="GNAT"/>
    <property type="match status" value="1"/>
</dbReference>
<evidence type="ECO:0000313" key="2">
    <source>
        <dbReference type="EMBL" id="NNG36871.1"/>
    </source>
</evidence>
<sequence>MTDSTTPRLRVEPATGDRWTDLEELFPASGFNGCWCQYWLLGAQYHRRPHAENRDALREQLGSGSAGLLAYLDNRPVGWARLSPRSELPWLARRFGRLDVSEPDVWSLPCFVVASNARRQGVMTALIGHATAWARATGAVLEAYPIDDAAPGATRNRFTGVLKAFERQGFSVVDRLSDDRPVVQYRG</sequence>
<evidence type="ECO:0000259" key="1">
    <source>
        <dbReference type="PROSITE" id="PS51186"/>
    </source>
</evidence>
<reference evidence="2 3" key="1">
    <citation type="submission" date="2020-05" db="EMBL/GenBank/DDBJ databases">
        <title>Nakamurella sp. DB0629 isolated from air conditioner.</title>
        <authorList>
            <person name="Kim D.H."/>
            <person name="Kim D.-U."/>
        </authorList>
    </citation>
    <scope>NUCLEOTIDE SEQUENCE [LARGE SCALE GENOMIC DNA]</scope>
    <source>
        <strain evidence="2 3">DB0629</strain>
    </source>
</reference>
<dbReference type="InterPro" id="IPR000182">
    <property type="entry name" value="GNAT_dom"/>
</dbReference>
<dbReference type="EMBL" id="JABEND010000008">
    <property type="protein sequence ID" value="NNG36871.1"/>
    <property type="molecule type" value="Genomic_DNA"/>
</dbReference>
<dbReference type="Proteomes" id="UP000562984">
    <property type="component" value="Unassembled WGS sequence"/>
</dbReference>
<organism evidence="2 3">
    <name type="scientific">Nakamurella aerolata</name>
    <dbReference type="NCBI Taxonomy" id="1656892"/>
    <lineage>
        <taxon>Bacteria</taxon>
        <taxon>Bacillati</taxon>
        <taxon>Actinomycetota</taxon>
        <taxon>Actinomycetes</taxon>
        <taxon>Nakamurellales</taxon>
        <taxon>Nakamurellaceae</taxon>
        <taxon>Nakamurella</taxon>
    </lineage>
</organism>
<evidence type="ECO:0000313" key="3">
    <source>
        <dbReference type="Proteomes" id="UP000562984"/>
    </source>
</evidence>
<dbReference type="CDD" id="cd04301">
    <property type="entry name" value="NAT_SF"/>
    <property type="match status" value="1"/>
</dbReference>
<dbReference type="Pfam" id="PF00583">
    <property type="entry name" value="Acetyltransf_1"/>
    <property type="match status" value="1"/>
</dbReference>
<gene>
    <name evidence="2" type="ORF">HKD39_14360</name>
</gene>